<dbReference type="AlphaFoldDB" id="A0ABD2YWG2"/>
<proteinExistence type="predicted"/>
<organism evidence="2 3">
    <name type="scientific">Cinchona calisaya</name>
    <dbReference type="NCBI Taxonomy" id="153742"/>
    <lineage>
        <taxon>Eukaryota</taxon>
        <taxon>Viridiplantae</taxon>
        <taxon>Streptophyta</taxon>
        <taxon>Embryophyta</taxon>
        <taxon>Tracheophyta</taxon>
        <taxon>Spermatophyta</taxon>
        <taxon>Magnoliopsida</taxon>
        <taxon>eudicotyledons</taxon>
        <taxon>Gunneridae</taxon>
        <taxon>Pentapetalae</taxon>
        <taxon>asterids</taxon>
        <taxon>lamiids</taxon>
        <taxon>Gentianales</taxon>
        <taxon>Rubiaceae</taxon>
        <taxon>Cinchonoideae</taxon>
        <taxon>Cinchoneae</taxon>
        <taxon>Cinchona</taxon>
    </lineage>
</organism>
<reference evidence="2 3" key="1">
    <citation type="submission" date="2024-11" db="EMBL/GenBank/DDBJ databases">
        <title>A near-complete genome assembly of Cinchona calisaya.</title>
        <authorList>
            <person name="Lian D.C."/>
            <person name="Zhao X.W."/>
            <person name="Wei L."/>
        </authorList>
    </citation>
    <scope>NUCLEOTIDE SEQUENCE [LARGE SCALE GENOMIC DNA]</scope>
    <source>
        <tissue evidence="2">Nenye</tissue>
    </source>
</reference>
<evidence type="ECO:0000256" key="1">
    <source>
        <dbReference type="SAM" id="MobiDB-lite"/>
    </source>
</evidence>
<name>A0ABD2YWG2_9GENT</name>
<dbReference type="EMBL" id="JBJUIK010000011">
    <property type="protein sequence ID" value="KAL3511633.1"/>
    <property type="molecule type" value="Genomic_DNA"/>
</dbReference>
<keyword evidence="3" id="KW-1185">Reference proteome</keyword>
<evidence type="ECO:0000313" key="3">
    <source>
        <dbReference type="Proteomes" id="UP001630127"/>
    </source>
</evidence>
<accession>A0ABD2YWG2</accession>
<protein>
    <submittedName>
        <fullName evidence="2">Uncharacterized protein</fullName>
    </submittedName>
</protein>
<comment type="caution">
    <text evidence="2">The sequence shown here is derived from an EMBL/GenBank/DDBJ whole genome shotgun (WGS) entry which is preliminary data.</text>
</comment>
<gene>
    <name evidence="2" type="ORF">ACH5RR_024350</name>
</gene>
<feature type="region of interest" description="Disordered" evidence="1">
    <location>
        <begin position="51"/>
        <end position="89"/>
    </location>
</feature>
<sequence length="99" mass="11322">MRPRCMAVGQHALRRGFVACLQGFIEGNANNPQHPPRKPFYYYYYFVELPGHDNQQPDNNPHGHPNLQQGQVQFPPQHPPAGDAIDDDDEVLQLPDDLY</sequence>
<dbReference type="Proteomes" id="UP001630127">
    <property type="component" value="Unassembled WGS sequence"/>
</dbReference>
<evidence type="ECO:0000313" key="2">
    <source>
        <dbReference type="EMBL" id="KAL3511633.1"/>
    </source>
</evidence>